<evidence type="ECO:0000256" key="1">
    <source>
        <dbReference type="ARBA" id="ARBA00004141"/>
    </source>
</evidence>
<dbReference type="InterPro" id="IPR007248">
    <property type="entry name" value="Mpv17_PMP22"/>
</dbReference>
<dbReference type="GO" id="GO:0005739">
    <property type="term" value="C:mitochondrion"/>
    <property type="evidence" value="ECO:0007669"/>
    <property type="project" value="TreeGrafter"/>
</dbReference>
<feature type="transmembrane region" description="Helical" evidence="6">
    <location>
        <begin position="179"/>
        <end position="200"/>
    </location>
</feature>
<organism evidence="7 8">
    <name type="scientific">Megalurothrips usitatus</name>
    <name type="common">bean blossom thrips</name>
    <dbReference type="NCBI Taxonomy" id="439358"/>
    <lineage>
        <taxon>Eukaryota</taxon>
        <taxon>Metazoa</taxon>
        <taxon>Ecdysozoa</taxon>
        <taxon>Arthropoda</taxon>
        <taxon>Hexapoda</taxon>
        <taxon>Insecta</taxon>
        <taxon>Pterygota</taxon>
        <taxon>Neoptera</taxon>
        <taxon>Paraneoptera</taxon>
        <taxon>Thysanoptera</taxon>
        <taxon>Terebrantia</taxon>
        <taxon>Thripoidea</taxon>
        <taxon>Thripidae</taxon>
        <taxon>Megalurothrips</taxon>
    </lineage>
</organism>
<sequence>MRIVSFMLRRITYCSLDDRPTIYKARGIFRRLFSKHLLLTNTFSSGILMGLGDHCQQTIEIYQAKSDKKTHDILRTAQMTTVGFGHGIFHHFFYGWMDRVLPGRNLRTVIRKVLIDQAIASPACMYIFFIGMAFLEGKGYSSGWQELKNKFLFTYMVDWIVWPPSQFINFYYISPQYRVMYINSLTMIYDVFLSYIKFYVSTCKTGQRT</sequence>
<dbReference type="PANTHER" id="PTHR11266">
    <property type="entry name" value="PEROXISOMAL MEMBRANE PROTEIN 2, PXMP2 MPV17"/>
    <property type="match status" value="1"/>
</dbReference>
<keyword evidence="4 6" id="KW-1133">Transmembrane helix</keyword>
<evidence type="ECO:0000313" key="7">
    <source>
        <dbReference type="EMBL" id="KAJ1531987.1"/>
    </source>
</evidence>
<comment type="subcellular location">
    <subcellularLocation>
        <location evidence="1">Membrane</location>
        <topology evidence="1">Multi-pass membrane protein</topology>
    </subcellularLocation>
</comment>
<keyword evidence="3 6" id="KW-0812">Transmembrane</keyword>
<dbReference type="PANTHER" id="PTHR11266:SF81">
    <property type="entry name" value="GH12661P-RELATED"/>
    <property type="match status" value="1"/>
</dbReference>
<evidence type="ECO:0000313" key="8">
    <source>
        <dbReference type="Proteomes" id="UP001075354"/>
    </source>
</evidence>
<name>A0AAV7Y039_9NEOP</name>
<keyword evidence="5 6" id="KW-0472">Membrane</keyword>
<gene>
    <name evidence="7" type="ORF">ONE63_000623</name>
</gene>
<keyword evidence="8" id="KW-1185">Reference proteome</keyword>
<feature type="transmembrane region" description="Helical" evidence="6">
    <location>
        <begin position="114"/>
        <end position="135"/>
    </location>
</feature>
<dbReference type="Proteomes" id="UP001075354">
    <property type="component" value="Chromosome 1"/>
</dbReference>
<dbReference type="GO" id="GO:0061668">
    <property type="term" value="P:mitochondrial ribosome assembly"/>
    <property type="evidence" value="ECO:0007669"/>
    <property type="project" value="TreeGrafter"/>
</dbReference>
<evidence type="ECO:0000256" key="6">
    <source>
        <dbReference type="RuleBase" id="RU363053"/>
    </source>
</evidence>
<dbReference type="GO" id="GO:0016020">
    <property type="term" value="C:membrane"/>
    <property type="evidence" value="ECO:0007669"/>
    <property type="project" value="UniProtKB-SubCell"/>
</dbReference>
<evidence type="ECO:0000256" key="2">
    <source>
        <dbReference type="ARBA" id="ARBA00006824"/>
    </source>
</evidence>
<evidence type="ECO:0008006" key="9">
    <source>
        <dbReference type="Google" id="ProtNLM"/>
    </source>
</evidence>
<evidence type="ECO:0000256" key="5">
    <source>
        <dbReference type="ARBA" id="ARBA00023136"/>
    </source>
</evidence>
<evidence type="ECO:0000256" key="4">
    <source>
        <dbReference type="ARBA" id="ARBA00022989"/>
    </source>
</evidence>
<dbReference type="Pfam" id="PF04117">
    <property type="entry name" value="Mpv17_PMP22"/>
    <property type="match status" value="1"/>
</dbReference>
<reference evidence="7" key="1">
    <citation type="submission" date="2022-12" db="EMBL/GenBank/DDBJ databases">
        <title>Chromosome-level genome assembly of the bean flower thrips Megalurothrips usitatus.</title>
        <authorList>
            <person name="Ma L."/>
            <person name="Liu Q."/>
            <person name="Li H."/>
            <person name="Cai W."/>
        </authorList>
    </citation>
    <scope>NUCLEOTIDE SEQUENCE</scope>
    <source>
        <strain evidence="7">Cailab_2022a</strain>
    </source>
</reference>
<comment type="similarity">
    <text evidence="2 6">Belongs to the peroxisomal membrane protein PXMP2/4 family.</text>
</comment>
<proteinExistence type="inferred from homology"/>
<dbReference type="AlphaFoldDB" id="A0AAV7Y039"/>
<protein>
    <recommendedName>
        <fullName evidence="9">Mpv17-like protein 2</fullName>
    </recommendedName>
</protein>
<evidence type="ECO:0000256" key="3">
    <source>
        <dbReference type="ARBA" id="ARBA00022692"/>
    </source>
</evidence>
<comment type="caution">
    <text evidence="7">The sequence shown here is derived from an EMBL/GenBank/DDBJ whole genome shotgun (WGS) entry which is preliminary data.</text>
</comment>
<dbReference type="EMBL" id="JAPTSV010000001">
    <property type="protein sequence ID" value="KAJ1531987.1"/>
    <property type="molecule type" value="Genomic_DNA"/>
</dbReference>
<accession>A0AAV7Y039</accession>